<dbReference type="PANTHER" id="PTHR30383">
    <property type="entry name" value="THIOESTERASE 1/PROTEASE 1/LYSOPHOSPHOLIPASE L1"/>
    <property type="match status" value="1"/>
</dbReference>
<dbReference type="InterPro" id="IPR013830">
    <property type="entry name" value="SGNH_hydro"/>
</dbReference>
<evidence type="ECO:0000313" key="2">
    <source>
        <dbReference type="EMBL" id="KAK3336269.1"/>
    </source>
</evidence>
<proteinExistence type="predicted"/>
<dbReference type="AlphaFoldDB" id="A0AAE0J3L5"/>
<keyword evidence="3" id="KW-1185">Reference proteome</keyword>
<gene>
    <name evidence="2" type="ORF">B0T19DRAFT_34536</name>
</gene>
<accession>A0AAE0J3L5</accession>
<dbReference type="GO" id="GO:0004622">
    <property type="term" value="F:phosphatidylcholine lysophospholipase activity"/>
    <property type="evidence" value="ECO:0007669"/>
    <property type="project" value="TreeGrafter"/>
</dbReference>
<protein>
    <submittedName>
        <fullName evidence="2">SGNH hydrolase-type esterase domain-containing protein</fullName>
    </submittedName>
</protein>
<dbReference type="SUPFAM" id="SSF52266">
    <property type="entry name" value="SGNH hydrolase"/>
    <property type="match status" value="1"/>
</dbReference>
<dbReference type="Proteomes" id="UP001286456">
    <property type="component" value="Unassembled WGS sequence"/>
</dbReference>
<keyword evidence="2" id="KW-0378">Hydrolase</keyword>
<evidence type="ECO:0000259" key="1">
    <source>
        <dbReference type="Pfam" id="PF13472"/>
    </source>
</evidence>
<evidence type="ECO:0000313" key="3">
    <source>
        <dbReference type="Proteomes" id="UP001286456"/>
    </source>
</evidence>
<reference evidence="2" key="1">
    <citation type="journal article" date="2023" name="Mol. Phylogenet. Evol.">
        <title>Genome-scale phylogeny and comparative genomics of the fungal order Sordariales.</title>
        <authorList>
            <person name="Hensen N."/>
            <person name="Bonometti L."/>
            <person name="Westerberg I."/>
            <person name="Brannstrom I.O."/>
            <person name="Guillou S."/>
            <person name="Cros-Aarteil S."/>
            <person name="Calhoun S."/>
            <person name="Haridas S."/>
            <person name="Kuo A."/>
            <person name="Mondo S."/>
            <person name="Pangilinan J."/>
            <person name="Riley R."/>
            <person name="LaButti K."/>
            <person name="Andreopoulos B."/>
            <person name="Lipzen A."/>
            <person name="Chen C."/>
            <person name="Yan M."/>
            <person name="Daum C."/>
            <person name="Ng V."/>
            <person name="Clum A."/>
            <person name="Steindorff A."/>
            <person name="Ohm R.A."/>
            <person name="Martin F."/>
            <person name="Silar P."/>
            <person name="Natvig D.O."/>
            <person name="Lalanne C."/>
            <person name="Gautier V."/>
            <person name="Ament-Velasquez S.L."/>
            <person name="Kruys A."/>
            <person name="Hutchinson M.I."/>
            <person name="Powell A.J."/>
            <person name="Barry K."/>
            <person name="Miller A.N."/>
            <person name="Grigoriev I.V."/>
            <person name="Debuchy R."/>
            <person name="Gladieux P."/>
            <person name="Hiltunen Thoren M."/>
            <person name="Johannesson H."/>
        </authorList>
    </citation>
    <scope>NUCLEOTIDE SEQUENCE</scope>
    <source>
        <strain evidence="2">SMH4131-1</strain>
    </source>
</reference>
<dbReference type="Pfam" id="PF13472">
    <property type="entry name" value="Lipase_GDSL_2"/>
    <property type="match status" value="1"/>
</dbReference>
<comment type="caution">
    <text evidence="2">The sequence shown here is derived from an EMBL/GenBank/DDBJ whole genome shotgun (WGS) entry which is preliminary data.</text>
</comment>
<dbReference type="InterPro" id="IPR036514">
    <property type="entry name" value="SGNH_hydro_sf"/>
</dbReference>
<name>A0AAE0J3L5_9PEZI</name>
<dbReference type="CDD" id="cd00229">
    <property type="entry name" value="SGNH_hydrolase"/>
    <property type="match status" value="1"/>
</dbReference>
<dbReference type="Gene3D" id="3.40.50.1110">
    <property type="entry name" value="SGNH hydrolase"/>
    <property type="match status" value="1"/>
</dbReference>
<dbReference type="EMBL" id="JAUEPO010000001">
    <property type="protein sequence ID" value="KAK3336269.1"/>
    <property type="molecule type" value="Genomic_DNA"/>
</dbReference>
<dbReference type="PANTHER" id="PTHR30383:SF19">
    <property type="entry name" value="FIBRONECTIN TYPE-III DOMAIN-CONTAINING PROTEIN"/>
    <property type="match status" value="1"/>
</dbReference>
<sequence>MNHRDAMAGPRPKLRILCFGDSLTQGYSSMGAVLRPYATTLVQMLEMAFPELDIETVEDGAPGNTVKHGFLARMHGNFPARKRSDQGFDWAIVLGGTNDLAYNIPPADIFNKLKEVWDVALRKKTKVLALTVPEAGIAGAEALDARRAELNSLIKGYKRKGFHAFDLHAAVPFFAMSERDRARFWDDAIHFTPAGYDLIGNKVGIALVSLLAKEKAESDVFPARRQRYYKDEEGVLEEEVGDPLAIDQGYIVIRRRDLE</sequence>
<reference evidence="2" key="2">
    <citation type="submission" date="2023-06" db="EMBL/GenBank/DDBJ databases">
        <authorList>
            <consortium name="Lawrence Berkeley National Laboratory"/>
            <person name="Haridas S."/>
            <person name="Hensen N."/>
            <person name="Bonometti L."/>
            <person name="Westerberg I."/>
            <person name="Brannstrom I.O."/>
            <person name="Guillou S."/>
            <person name="Cros-Aarteil S."/>
            <person name="Calhoun S."/>
            <person name="Kuo A."/>
            <person name="Mondo S."/>
            <person name="Pangilinan J."/>
            <person name="Riley R."/>
            <person name="Labutti K."/>
            <person name="Andreopoulos B."/>
            <person name="Lipzen A."/>
            <person name="Chen C."/>
            <person name="Yanf M."/>
            <person name="Daum C."/>
            <person name="Ng V."/>
            <person name="Clum A."/>
            <person name="Steindorff A."/>
            <person name="Ohm R."/>
            <person name="Martin F."/>
            <person name="Silar P."/>
            <person name="Natvig D."/>
            <person name="Lalanne C."/>
            <person name="Gautier V."/>
            <person name="Ament-Velasquez S.L."/>
            <person name="Kruys A."/>
            <person name="Hutchinson M.I."/>
            <person name="Powell A.J."/>
            <person name="Barry K."/>
            <person name="Miller A.N."/>
            <person name="Grigoriev I.V."/>
            <person name="Debuchy R."/>
            <person name="Gladieux P."/>
            <person name="Thoren M.H."/>
            <person name="Johannesson H."/>
        </authorList>
    </citation>
    <scope>NUCLEOTIDE SEQUENCE</scope>
    <source>
        <strain evidence="2">SMH4131-1</strain>
    </source>
</reference>
<dbReference type="InterPro" id="IPR051532">
    <property type="entry name" value="Ester_Hydrolysis_Enzymes"/>
</dbReference>
<organism evidence="2 3">
    <name type="scientific">Cercophora scortea</name>
    <dbReference type="NCBI Taxonomy" id="314031"/>
    <lineage>
        <taxon>Eukaryota</taxon>
        <taxon>Fungi</taxon>
        <taxon>Dikarya</taxon>
        <taxon>Ascomycota</taxon>
        <taxon>Pezizomycotina</taxon>
        <taxon>Sordariomycetes</taxon>
        <taxon>Sordariomycetidae</taxon>
        <taxon>Sordariales</taxon>
        <taxon>Lasiosphaeriaceae</taxon>
        <taxon>Cercophora</taxon>
    </lineage>
</organism>
<feature type="domain" description="SGNH hydrolase-type esterase" evidence="1">
    <location>
        <begin position="18"/>
        <end position="198"/>
    </location>
</feature>